<evidence type="ECO:0000313" key="1">
    <source>
        <dbReference type="EMBL" id="MSU03148.1"/>
    </source>
</evidence>
<name>A0A6N7Y3V6_9FIRM</name>
<gene>
    <name evidence="1" type="ORF">FYJ83_16935</name>
</gene>
<sequence>MKKLGKRNDDKRFTSYYKAACEECKTQCIAGCTPPNDTPQGMAEVEFIERYYQRTDFPRW</sequence>
<comment type="caution">
    <text evidence="1">The sequence shown here is derived from an EMBL/GenBank/DDBJ whole genome shotgun (WGS) entry which is preliminary data.</text>
</comment>
<organism evidence="1 2">
    <name type="scientific">Tissierella pigra</name>
    <dbReference type="NCBI Taxonomy" id="2607614"/>
    <lineage>
        <taxon>Bacteria</taxon>
        <taxon>Bacillati</taxon>
        <taxon>Bacillota</taxon>
        <taxon>Tissierellia</taxon>
        <taxon>Tissierellales</taxon>
        <taxon>Tissierellaceae</taxon>
        <taxon>Tissierella</taxon>
    </lineage>
</organism>
<dbReference type="RefSeq" id="WP_154442658.1">
    <property type="nucleotide sequence ID" value="NZ_VUNQ01000057.1"/>
</dbReference>
<dbReference type="Proteomes" id="UP000469523">
    <property type="component" value="Unassembled WGS sequence"/>
</dbReference>
<accession>A0A6N7Y3V6</accession>
<reference evidence="1 2" key="1">
    <citation type="submission" date="2019-09" db="EMBL/GenBank/DDBJ databases">
        <title>In-depth cultivation of the pig gut microbiome towards novel bacterial diversity and tailored functional studies.</title>
        <authorList>
            <person name="Wylensek D."/>
            <person name="Hitch T.C.A."/>
            <person name="Clavel T."/>
        </authorList>
    </citation>
    <scope>NUCLEOTIDE SEQUENCE [LARGE SCALE GENOMIC DNA]</scope>
    <source>
        <strain evidence="1 2">WCA3-693-APC-4?</strain>
    </source>
</reference>
<keyword evidence="2" id="KW-1185">Reference proteome</keyword>
<evidence type="ECO:0000313" key="2">
    <source>
        <dbReference type="Proteomes" id="UP000469523"/>
    </source>
</evidence>
<proteinExistence type="predicted"/>
<dbReference type="AlphaFoldDB" id="A0A6N7Y3V6"/>
<dbReference type="EMBL" id="VUNQ01000057">
    <property type="protein sequence ID" value="MSU03148.1"/>
    <property type="molecule type" value="Genomic_DNA"/>
</dbReference>
<protein>
    <submittedName>
        <fullName evidence="1">Uncharacterized protein</fullName>
    </submittedName>
</protein>